<dbReference type="PANTHER" id="PTHR39340:SF1">
    <property type="entry name" value="SULFOFRUCTOSEPHOSPHATE ALDOLASE"/>
    <property type="match status" value="1"/>
</dbReference>
<dbReference type="GO" id="GO:2001059">
    <property type="term" value="P:D-tagatose 6-phosphate catabolic process"/>
    <property type="evidence" value="ECO:0007669"/>
    <property type="project" value="UniProtKB-UniRule"/>
</dbReference>
<dbReference type="GO" id="GO:0061595">
    <property type="term" value="F:6-deoxy-6-sulfofructose-1-phosphate aldolase activity"/>
    <property type="evidence" value="ECO:0007669"/>
    <property type="project" value="TreeGrafter"/>
</dbReference>
<dbReference type="InterPro" id="IPR050552">
    <property type="entry name" value="LacD_aldolase"/>
</dbReference>
<protein>
    <recommendedName>
        <fullName evidence="6">Tagatose 1,6-diphosphate aldolase</fullName>
        <ecNumber evidence="6">4.1.2.40</ecNumber>
    </recommendedName>
    <alternativeName>
        <fullName evidence="6">D-tagatose-1,6-bisphosphate aldolase</fullName>
    </alternativeName>
    <alternativeName>
        <fullName evidence="6">Tagatose-bisphosphate aldolase</fullName>
    </alternativeName>
</protein>
<dbReference type="HAMAP" id="MF_00734">
    <property type="entry name" value="LacD"/>
    <property type="match status" value="1"/>
</dbReference>
<accession>A0A0F4LSA0</accession>
<dbReference type="Pfam" id="PF01791">
    <property type="entry name" value="DeoC"/>
    <property type="match status" value="1"/>
</dbReference>
<evidence type="ECO:0000256" key="4">
    <source>
        <dbReference type="ARBA" id="ARBA00022736"/>
    </source>
</evidence>
<comment type="catalytic activity">
    <reaction evidence="1 6">
        <text>D-tagatofuranose 1,6-bisphosphate = D-glyceraldehyde 3-phosphate + dihydroxyacetone phosphate</text>
        <dbReference type="Rhea" id="RHEA:22948"/>
        <dbReference type="ChEBI" id="CHEBI:57642"/>
        <dbReference type="ChEBI" id="CHEBI:58694"/>
        <dbReference type="ChEBI" id="CHEBI:59776"/>
        <dbReference type="EC" id="4.1.2.40"/>
    </reaction>
</comment>
<dbReference type="OrthoDB" id="106309at2"/>
<proteinExistence type="inferred from homology"/>
<evidence type="ECO:0000256" key="3">
    <source>
        <dbReference type="ARBA" id="ARBA00008679"/>
    </source>
</evidence>
<dbReference type="GO" id="GO:1902777">
    <property type="term" value="P:6-sulfoquinovose(1-) catabolic process"/>
    <property type="evidence" value="ECO:0007669"/>
    <property type="project" value="TreeGrafter"/>
</dbReference>
<dbReference type="RefSeq" id="WP_046317825.1">
    <property type="nucleotide sequence ID" value="NZ_JBHSZT010000003.1"/>
</dbReference>
<dbReference type="EMBL" id="JXJQ01000011">
    <property type="protein sequence ID" value="KJY60466.1"/>
    <property type="molecule type" value="Genomic_DNA"/>
</dbReference>
<dbReference type="InterPro" id="IPR005927">
    <property type="entry name" value="Tag_1.6-dipho_adolase"/>
</dbReference>
<keyword evidence="5 6" id="KW-0456">Lyase</keyword>
<comment type="caution">
    <text evidence="7">The sequence shown here is derived from an EMBL/GenBank/DDBJ whole genome shotgun (WGS) entry which is preliminary data.</text>
</comment>
<dbReference type="HOGENOM" id="CLU_058971_0_1_9"/>
<dbReference type="UniPathway" id="UPA00704">
    <property type="reaction ID" value="UER00716"/>
</dbReference>
<keyword evidence="4 6" id="KW-0423">Lactose metabolism</keyword>
<dbReference type="PATRIC" id="fig|1218492.5.peg.1650"/>
<dbReference type="GO" id="GO:0009024">
    <property type="term" value="F:tagatose-6-phosphate kinase activity"/>
    <property type="evidence" value="ECO:0007669"/>
    <property type="project" value="InterPro"/>
</dbReference>
<dbReference type="NCBIfam" id="NF009065">
    <property type="entry name" value="PRK12399.1"/>
    <property type="match status" value="1"/>
</dbReference>
<evidence type="ECO:0000256" key="2">
    <source>
        <dbReference type="ARBA" id="ARBA00005191"/>
    </source>
</evidence>
<evidence type="ECO:0000256" key="1">
    <source>
        <dbReference type="ARBA" id="ARBA00000567"/>
    </source>
</evidence>
<dbReference type="NCBIfam" id="NF009498">
    <property type="entry name" value="PRK12858.1"/>
    <property type="match status" value="1"/>
</dbReference>
<dbReference type="SUPFAM" id="SSF51569">
    <property type="entry name" value="Aldolase"/>
    <property type="match status" value="1"/>
</dbReference>
<dbReference type="PANTHER" id="PTHR39340">
    <property type="entry name" value="SULFOFRUCTOSEPHOSPHATE ALDOLASE"/>
    <property type="match status" value="1"/>
</dbReference>
<evidence type="ECO:0000256" key="6">
    <source>
        <dbReference type="HAMAP-Rule" id="MF_00734"/>
    </source>
</evidence>
<dbReference type="STRING" id="1218492.JG30_15930"/>
<dbReference type="InterPro" id="IPR002915">
    <property type="entry name" value="DeoC/FbaB/LacD_aldolase"/>
</dbReference>
<reference evidence="7 8" key="1">
    <citation type="submission" date="2015-01" db="EMBL/GenBank/DDBJ databases">
        <title>Comparative genomics of the lactic acid bacteria isolated from the honey bee gut.</title>
        <authorList>
            <person name="Ellegaard K.M."/>
            <person name="Tamarit D."/>
            <person name="Javelind E."/>
            <person name="Olofsson T."/>
            <person name="Andersson S.G."/>
            <person name="Vasquez A."/>
        </authorList>
    </citation>
    <scope>NUCLEOTIDE SEQUENCE [LARGE SCALE GENOMIC DNA]</scope>
    <source>
        <strain evidence="7 8">Bin4</strain>
    </source>
</reference>
<dbReference type="GO" id="GO:0019512">
    <property type="term" value="P:lactose catabolic process via tagatose-6-phosphate"/>
    <property type="evidence" value="ECO:0007669"/>
    <property type="project" value="InterPro"/>
</dbReference>
<evidence type="ECO:0000313" key="8">
    <source>
        <dbReference type="Proteomes" id="UP000033558"/>
    </source>
</evidence>
<dbReference type="InterPro" id="IPR013785">
    <property type="entry name" value="Aldolase_TIM"/>
</dbReference>
<gene>
    <name evidence="6 7" type="primary">lacD</name>
    <name evidence="7" type="ORF">JG30_15930</name>
</gene>
<organism evidence="7 8">
    <name type="scientific">Bombilactobacillus mellifer</name>
    <dbReference type="NCBI Taxonomy" id="1218492"/>
    <lineage>
        <taxon>Bacteria</taxon>
        <taxon>Bacillati</taxon>
        <taxon>Bacillota</taxon>
        <taxon>Bacilli</taxon>
        <taxon>Lactobacillales</taxon>
        <taxon>Lactobacillaceae</taxon>
        <taxon>Bombilactobacillus</taxon>
    </lineage>
</organism>
<dbReference type="Gene3D" id="3.20.20.70">
    <property type="entry name" value="Aldolase class I"/>
    <property type="match status" value="1"/>
</dbReference>
<evidence type="ECO:0000313" key="7">
    <source>
        <dbReference type="EMBL" id="KJY60466.1"/>
    </source>
</evidence>
<name>A0A0F4LSA0_9LACO</name>
<dbReference type="GO" id="GO:0009025">
    <property type="term" value="F:tagatose-bisphosphate aldolase activity"/>
    <property type="evidence" value="ECO:0007669"/>
    <property type="project" value="UniProtKB-UniRule"/>
</dbReference>
<dbReference type="EC" id="4.1.2.40" evidence="6"/>
<dbReference type="AlphaFoldDB" id="A0A0F4LSA0"/>
<comment type="pathway">
    <text evidence="2 6">Carbohydrate metabolism; D-tagatose 6-phosphate degradation; D-glyceraldehyde 3-phosphate and glycerone phosphate from D-tagatose 6-phosphate: step 2/2.</text>
</comment>
<dbReference type="Proteomes" id="UP000033558">
    <property type="component" value="Unassembled WGS sequence"/>
</dbReference>
<keyword evidence="8" id="KW-1185">Reference proteome</keyword>
<sequence length="333" mass="36751">MVLQLNAVQMQHLQKLSNNEQIISALALDQRGSLQQLMVQASGHQPSHEQIASFKKLVAQELTPFASAILLDPEYGLPAAQARAASAGLLLAYEQTGYDTTTSARWPRLIENQSVGRMQQVGVDAVKVLLYYDVDAAEQVNDCKQAFVERIGAEAQAYNLPFFLELIAYDEHITSDQEAAYARIKPHKVIAMTAEFSKPQYQVTVLKVEVPVNQKYVAGYTDSTTQPVYERAEALRYYKEQSEATNLPFIYLSAGVSNKLFIEELQFAKEAGAAFNGVLCGRATWQPGAQTFAAKGSVAGQKWLQTEGRANIQRINTALAATATPWTQKVTQL</sequence>
<dbReference type="SMART" id="SM01133">
    <property type="entry name" value="DeoC"/>
    <property type="match status" value="1"/>
</dbReference>
<comment type="similarity">
    <text evidence="3 6">Belongs to the aldolase LacD family.</text>
</comment>
<evidence type="ECO:0000256" key="5">
    <source>
        <dbReference type="ARBA" id="ARBA00023239"/>
    </source>
</evidence>